<dbReference type="PANTHER" id="PTHR46796">
    <property type="entry name" value="HTH-TYPE TRANSCRIPTIONAL ACTIVATOR RHAS-RELATED"/>
    <property type="match status" value="1"/>
</dbReference>
<keyword evidence="1" id="KW-0805">Transcription regulation</keyword>
<dbReference type="RefSeq" id="WP_090148522.1">
    <property type="nucleotide sequence ID" value="NZ_FNAN01000005.1"/>
</dbReference>
<dbReference type="Proteomes" id="UP000198748">
    <property type="component" value="Unassembled WGS sequence"/>
</dbReference>
<name>A0A1G7CY40_9BACT</name>
<dbReference type="InterPro" id="IPR054015">
    <property type="entry name" value="ExsA-like_N"/>
</dbReference>
<dbReference type="InterPro" id="IPR018060">
    <property type="entry name" value="HTH_AraC"/>
</dbReference>
<dbReference type="PROSITE" id="PS01124">
    <property type="entry name" value="HTH_ARAC_FAMILY_2"/>
    <property type="match status" value="1"/>
</dbReference>
<evidence type="ECO:0000256" key="2">
    <source>
        <dbReference type="ARBA" id="ARBA00023125"/>
    </source>
</evidence>
<accession>A0A1G7CY40</accession>
<dbReference type="EMBL" id="FNAN01000005">
    <property type="protein sequence ID" value="SDE44237.1"/>
    <property type="molecule type" value="Genomic_DNA"/>
</dbReference>
<reference evidence="6" key="1">
    <citation type="submission" date="2016-10" db="EMBL/GenBank/DDBJ databases">
        <authorList>
            <person name="Varghese N."/>
            <person name="Submissions S."/>
        </authorList>
    </citation>
    <scope>NUCLEOTIDE SEQUENCE [LARGE SCALE GENOMIC DNA]</scope>
    <source>
        <strain evidence="6">DSM 25329</strain>
    </source>
</reference>
<sequence>MADPKSIKPASPIAYSCYFTRNREGEQFAPEHVFSYQISGTLTINNGDKEHVFKEGDYRFIRRNQLIKFIKQPPADGVFKSISVYLDQETLRSFAMEHGYQADHDRSQDAGSIIALKGGSLVKGFMDSLMPYSEDDQLIDADLQALKVREAIMILLRSSPVMKDILFDFSEPGKIDLEAFMHKNFHFNVQMSRFAYLTGRSLATFKRDFEHIFHTSPSRWLQQRRLQEAHYLIKEKGRAASDVYLEIGFEDLSHFSFAFKKAFGIPPSRLAG</sequence>
<dbReference type="Gene3D" id="1.10.10.60">
    <property type="entry name" value="Homeodomain-like"/>
    <property type="match status" value="1"/>
</dbReference>
<keyword evidence="3" id="KW-0804">Transcription</keyword>
<dbReference type="SUPFAM" id="SSF46689">
    <property type="entry name" value="Homeodomain-like"/>
    <property type="match status" value="1"/>
</dbReference>
<dbReference type="SUPFAM" id="SSF51215">
    <property type="entry name" value="Regulatory protein AraC"/>
    <property type="match status" value="1"/>
</dbReference>
<keyword evidence="6" id="KW-1185">Reference proteome</keyword>
<evidence type="ECO:0000256" key="1">
    <source>
        <dbReference type="ARBA" id="ARBA00023015"/>
    </source>
</evidence>
<dbReference type="GO" id="GO:0003700">
    <property type="term" value="F:DNA-binding transcription factor activity"/>
    <property type="evidence" value="ECO:0007669"/>
    <property type="project" value="InterPro"/>
</dbReference>
<evidence type="ECO:0000259" key="4">
    <source>
        <dbReference type="PROSITE" id="PS01124"/>
    </source>
</evidence>
<keyword evidence="2 5" id="KW-0238">DNA-binding</keyword>
<dbReference type="STRING" id="659014.SAMN04487996_10556"/>
<organism evidence="5 6">
    <name type="scientific">Dyadobacter soli</name>
    <dbReference type="NCBI Taxonomy" id="659014"/>
    <lineage>
        <taxon>Bacteria</taxon>
        <taxon>Pseudomonadati</taxon>
        <taxon>Bacteroidota</taxon>
        <taxon>Cytophagia</taxon>
        <taxon>Cytophagales</taxon>
        <taxon>Spirosomataceae</taxon>
        <taxon>Dyadobacter</taxon>
    </lineage>
</organism>
<dbReference type="InterPro" id="IPR009057">
    <property type="entry name" value="Homeodomain-like_sf"/>
</dbReference>
<gene>
    <name evidence="5" type="ORF">SAMN04487996_10556</name>
</gene>
<evidence type="ECO:0000313" key="6">
    <source>
        <dbReference type="Proteomes" id="UP000198748"/>
    </source>
</evidence>
<dbReference type="OrthoDB" id="4480133at2"/>
<dbReference type="Pfam" id="PF12833">
    <property type="entry name" value="HTH_18"/>
    <property type="match status" value="1"/>
</dbReference>
<evidence type="ECO:0000256" key="3">
    <source>
        <dbReference type="ARBA" id="ARBA00023163"/>
    </source>
</evidence>
<dbReference type="SMART" id="SM00342">
    <property type="entry name" value="HTH_ARAC"/>
    <property type="match status" value="1"/>
</dbReference>
<evidence type="ECO:0000313" key="5">
    <source>
        <dbReference type="EMBL" id="SDE44237.1"/>
    </source>
</evidence>
<protein>
    <submittedName>
        <fullName evidence="5">AraC-type DNA-binding protein</fullName>
    </submittedName>
</protein>
<dbReference type="InterPro" id="IPR037923">
    <property type="entry name" value="HTH-like"/>
</dbReference>
<dbReference type="InterPro" id="IPR050204">
    <property type="entry name" value="AraC_XylS_family_regulators"/>
</dbReference>
<feature type="domain" description="HTH araC/xylS-type" evidence="4">
    <location>
        <begin position="175"/>
        <end position="272"/>
    </location>
</feature>
<proteinExistence type="predicted"/>
<dbReference type="AlphaFoldDB" id="A0A1G7CY40"/>
<dbReference type="Pfam" id="PF22200">
    <property type="entry name" value="ExsA_N"/>
    <property type="match status" value="1"/>
</dbReference>
<dbReference type="GO" id="GO:0043565">
    <property type="term" value="F:sequence-specific DNA binding"/>
    <property type="evidence" value="ECO:0007669"/>
    <property type="project" value="InterPro"/>
</dbReference>